<comment type="similarity">
    <text evidence="11">Belongs to the Thz kinase family.</text>
</comment>
<dbReference type="GO" id="GO:0004417">
    <property type="term" value="F:hydroxyethylthiazole kinase activity"/>
    <property type="evidence" value="ECO:0007669"/>
    <property type="project" value="UniProtKB-UniRule"/>
</dbReference>
<dbReference type="GO" id="GO:0008972">
    <property type="term" value="F:phosphomethylpyrimidine kinase activity"/>
    <property type="evidence" value="ECO:0007669"/>
    <property type="project" value="TreeGrafter"/>
</dbReference>
<dbReference type="PANTHER" id="PTHR20858:SF17">
    <property type="entry name" value="HYDROXYMETHYLPYRIMIDINE_PHOSPHOMETHYLPYRIMIDINE KINASE THI20-RELATED"/>
    <property type="match status" value="1"/>
</dbReference>
<evidence type="ECO:0000256" key="8">
    <source>
        <dbReference type="ARBA" id="ARBA00022840"/>
    </source>
</evidence>
<comment type="cofactor">
    <cofactor evidence="2 11">
        <name>Mg(2+)</name>
        <dbReference type="ChEBI" id="CHEBI:18420"/>
    </cofactor>
</comment>
<keyword evidence="8 11" id="KW-0067">ATP-binding</keyword>
<dbReference type="InterPro" id="IPR000417">
    <property type="entry name" value="Hyethyz_kinase"/>
</dbReference>
<dbReference type="PIRSF" id="PIRSF000513">
    <property type="entry name" value="Thz_kinase"/>
    <property type="match status" value="1"/>
</dbReference>
<evidence type="ECO:0000256" key="5">
    <source>
        <dbReference type="ARBA" id="ARBA00022723"/>
    </source>
</evidence>
<dbReference type="EMBL" id="VLKH01000001">
    <property type="protein sequence ID" value="TWH83813.1"/>
    <property type="molecule type" value="Genomic_DNA"/>
</dbReference>
<dbReference type="GO" id="GO:0005524">
    <property type="term" value="F:ATP binding"/>
    <property type="evidence" value="ECO:0007669"/>
    <property type="project" value="UniProtKB-UniRule"/>
</dbReference>
<dbReference type="PRINTS" id="PR01099">
    <property type="entry name" value="HYETHTZKNASE"/>
</dbReference>
<dbReference type="AlphaFoldDB" id="A0A562JLE4"/>
<dbReference type="Proteomes" id="UP000315343">
    <property type="component" value="Unassembled WGS sequence"/>
</dbReference>
<gene>
    <name evidence="11" type="primary">thiM</name>
    <name evidence="12" type="ORF">LY60_00426</name>
</gene>
<accession>A0A562JLE4</accession>
<evidence type="ECO:0000256" key="11">
    <source>
        <dbReference type="HAMAP-Rule" id="MF_00228"/>
    </source>
</evidence>
<evidence type="ECO:0000256" key="6">
    <source>
        <dbReference type="ARBA" id="ARBA00022741"/>
    </source>
</evidence>
<feature type="binding site" evidence="11">
    <location>
        <position position="117"/>
    </location>
    <ligand>
        <name>ATP</name>
        <dbReference type="ChEBI" id="CHEBI:30616"/>
    </ligand>
</feature>
<evidence type="ECO:0000256" key="9">
    <source>
        <dbReference type="ARBA" id="ARBA00022842"/>
    </source>
</evidence>
<keyword evidence="9 11" id="KW-0460">Magnesium</keyword>
<evidence type="ECO:0000256" key="1">
    <source>
        <dbReference type="ARBA" id="ARBA00001771"/>
    </source>
</evidence>
<dbReference type="Gene3D" id="3.40.1190.20">
    <property type="match status" value="1"/>
</dbReference>
<dbReference type="CDD" id="cd01170">
    <property type="entry name" value="THZ_kinase"/>
    <property type="match status" value="1"/>
</dbReference>
<evidence type="ECO:0000313" key="12">
    <source>
        <dbReference type="EMBL" id="TWH83813.1"/>
    </source>
</evidence>
<evidence type="ECO:0000256" key="2">
    <source>
        <dbReference type="ARBA" id="ARBA00001946"/>
    </source>
</evidence>
<evidence type="ECO:0000256" key="4">
    <source>
        <dbReference type="ARBA" id="ARBA00022679"/>
    </source>
</evidence>
<dbReference type="SUPFAM" id="SSF53613">
    <property type="entry name" value="Ribokinase-like"/>
    <property type="match status" value="1"/>
</dbReference>
<dbReference type="NCBIfam" id="TIGR00694">
    <property type="entry name" value="thiM"/>
    <property type="match status" value="1"/>
</dbReference>
<feature type="binding site" evidence="11">
    <location>
        <position position="197"/>
    </location>
    <ligand>
        <name>substrate</name>
    </ligand>
</feature>
<feature type="binding site" evidence="11">
    <location>
        <position position="170"/>
    </location>
    <ligand>
        <name>ATP</name>
        <dbReference type="ChEBI" id="CHEBI:30616"/>
    </ligand>
</feature>
<comment type="caution">
    <text evidence="12">The sequence shown here is derived from an EMBL/GenBank/DDBJ whole genome shotgun (WGS) entry which is preliminary data.</text>
</comment>
<organism evidence="12 13">
    <name type="scientific">Sedimentibacter saalensis</name>
    <dbReference type="NCBI Taxonomy" id="130788"/>
    <lineage>
        <taxon>Bacteria</taxon>
        <taxon>Bacillati</taxon>
        <taxon>Bacillota</taxon>
        <taxon>Tissierellia</taxon>
        <taxon>Sedimentibacter</taxon>
    </lineage>
</organism>
<evidence type="ECO:0000256" key="10">
    <source>
        <dbReference type="ARBA" id="ARBA00022977"/>
    </source>
</evidence>
<dbReference type="UniPathway" id="UPA00060">
    <property type="reaction ID" value="UER00139"/>
</dbReference>
<evidence type="ECO:0000313" key="13">
    <source>
        <dbReference type="Proteomes" id="UP000315343"/>
    </source>
</evidence>
<comment type="pathway">
    <text evidence="3 11">Cofactor biosynthesis; thiamine diphosphate biosynthesis; 4-methyl-5-(2-phosphoethyl)-thiazole from 5-(2-hydroxyethyl)-4-methylthiazole: step 1/1.</text>
</comment>
<keyword evidence="13" id="KW-1185">Reference proteome</keyword>
<keyword evidence="7 11" id="KW-0418">Kinase</keyword>
<comment type="catalytic activity">
    <reaction evidence="1 11">
        <text>5-(2-hydroxyethyl)-4-methylthiazole + ATP = 4-methyl-5-(2-phosphooxyethyl)-thiazole + ADP + H(+)</text>
        <dbReference type="Rhea" id="RHEA:24212"/>
        <dbReference type="ChEBI" id="CHEBI:15378"/>
        <dbReference type="ChEBI" id="CHEBI:17957"/>
        <dbReference type="ChEBI" id="CHEBI:30616"/>
        <dbReference type="ChEBI" id="CHEBI:58296"/>
        <dbReference type="ChEBI" id="CHEBI:456216"/>
        <dbReference type="EC" id="2.7.1.50"/>
    </reaction>
</comment>
<dbReference type="InterPro" id="IPR029056">
    <property type="entry name" value="Ribokinase-like"/>
</dbReference>
<evidence type="ECO:0000256" key="7">
    <source>
        <dbReference type="ARBA" id="ARBA00022777"/>
    </source>
</evidence>
<dbReference type="HAMAP" id="MF_00228">
    <property type="entry name" value="Thz_kinase"/>
    <property type="match status" value="1"/>
</dbReference>
<reference evidence="12 13" key="1">
    <citation type="submission" date="2019-07" db="EMBL/GenBank/DDBJ databases">
        <title>Genomic Encyclopedia of Type Strains, Phase I: the one thousand microbial genomes (KMG-I) project.</title>
        <authorList>
            <person name="Kyrpides N."/>
        </authorList>
    </citation>
    <scope>NUCLEOTIDE SEQUENCE [LARGE SCALE GENOMIC DNA]</scope>
    <source>
        <strain evidence="12 13">DSM 13558</strain>
    </source>
</reference>
<keyword evidence="5 11" id="KW-0479">Metal-binding</keyword>
<comment type="function">
    <text evidence="11">Catalyzes the phosphorylation of the hydroxyl group of 4-methyl-5-beta-hydroxyethylthiazole (THZ).</text>
</comment>
<keyword evidence="10 11" id="KW-0784">Thiamine biosynthesis</keyword>
<dbReference type="GO" id="GO:0009228">
    <property type="term" value="P:thiamine biosynthetic process"/>
    <property type="evidence" value="ECO:0007669"/>
    <property type="project" value="UniProtKB-KW"/>
</dbReference>
<dbReference type="RefSeq" id="WP_145079299.1">
    <property type="nucleotide sequence ID" value="NZ_VLKH01000001.1"/>
</dbReference>
<dbReference type="GO" id="GO:0000287">
    <property type="term" value="F:magnesium ion binding"/>
    <property type="evidence" value="ECO:0007669"/>
    <property type="project" value="UniProtKB-UniRule"/>
</dbReference>
<dbReference type="GO" id="GO:0005829">
    <property type="term" value="C:cytosol"/>
    <property type="evidence" value="ECO:0007669"/>
    <property type="project" value="TreeGrafter"/>
</dbReference>
<proteinExistence type="inferred from homology"/>
<dbReference type="EC" id="2.7.1.50" evidence="11"/>
<dbReference type="NCBIfam" id="NF006830">
    <property type="entry name" value="PRK09355.1"/>
    <property type="match status" value="1"/>
</dbReference>
<dbReference type="OrthoDB" id="9778146at2"/>
<keyword evidence="4 11" id="KW-0808">Transferase</keyword>
<protein>
    <recommendedName>
        <fullName evidence="11">Hydroxyethylthiazole kinase</fullName>
        <ecNumber evidence="11">2.7.1.50</ecNumber>
    </recommendedName>
    <alternativeName>
        <fullName evidence="11">4-methyl-5-beta-hydroxyethylthiazole kinase</fullName>
        <shortName evidence="11">TH kinase</shortName>
        <shortName evidence="11">Thz kinase</shortName>
    </alternativeName>
</protein>
<feature type="binding site" evidence="11">
    <location>
        <position position="41"/>
    </location>
    <ligand>
        <name>substrate</name>
    </ligand>
</feature>
<dbReference type="GO" id="GO:0009229">
    <property type="term" value="P:thiamine diphosphate biosynthetic process"/>
    <property type="evidence" value="ECO:0007669"/>
    <property type="project" value="UniProtKB-UniRule"/>
</dbReference>
<dbReference type="PANTHER" id="PTHR20858">
    <property type="entry name" value="PHOSPHOMETHYLPYRIMIDINE KINASE"/>
    <property type="match status" value="1"/>
</dbReference>
<evidence type="ECO:0000256" key="3">
    <source>
        <dbReference type="ARBA" id="ARBA00004868"/>
    </source>
</evidence>
<name>A0A562JLE4_9FIRM</name>
<dbReference type="Pfam" id="PF02110">
    <property type="entry name" value="HK"/>
    <property type="match status" value="1"/>
</dbReference>
<dbReference type="GO" id="GO:0008902">
    <property type="term" value="F:hydroxymethylpyrimidine kinase activity"/>
    <property type="evidence" value="ECO:0007669"/>
    <property type="project" value="TreeGrafter"/>
</dbReference>
<sequence length="273" mass="29012">MFSNALKKIKETCPLVHNITNYVTVNDCANVLLSLGASPIMADDELEVEEITSMSSALVINIGTLNSRTVQSMILAGKKANEMNIPVVLDPVGAGASRLRTETTFRLLNEIKFTAIRGNISEIKTIGSLSSTTRGVDADNSDSITHEKISDTAEFAKKLSIATGAVISITGAIDIVSDREKSYIIKNGHPMMSKISGTGCMLSSITGAFAASGDNILDSCAAAVCTMGICGEEAYEKIMKSGSGTSSFKTHLIDYMGIMDDNVLEGRAKIEIR</sequence>
<keyword evidence="6 11" id="KW-0547">Nucleotide-binding</keyword>